<dbReference type="PANTHER" id="PTHR35149:SF2">
    <property type="entry name" value="DUF262 DOMAIN-CONTAINING PROTEIN"/>
    <property type="match status" value="1"/>
</dbReference>
<dbReference type="EMBL" id="JAKHEY010000008">
    <property type="protein sequence ID" value="MCZ9678601.1"/>
    <property type="molecule type" value="Genomic_DNA"/>
</dbReference>
<dbReference type="InterPro" id="IPR004919">
    <property type="entry name" value="GmrSD_N"/>
</dbReference>
<name>A0AAW5WZ64_9LACO</name>
<evidence type="ECO:0000313" key="6">
    <source>
        <dbReference type="Proteomes" id="UP001211566"/>
    </source>
</evidence>
<dbReference type="PANTHER" id="PTHR35149">
    <property type="entry name" value="SLL5132 PROTEIN"/>
    <property type="match status" value="1"/>
</dbReference>
<evidence type="ECO:0000313" key="5">
    <source>
        <dbReference type="Proteomes" id="UP001211420"/>
    </source>
</evidence>
<dbReference type="Proteomes" id="UP001211566">
    <property type="component" value="Unassembled WGS sequence"/>
</dbReference>
<dbReference type="AlphaFoldDB" id="A0AAW5WZ64"/>
<dbReference type="Pfam" id="PF03235">
    <property type="entry name" value="GmrSD_N"/>
    <property type="match status" value="1"/>
</dbReference>
<proteinExistence type="predicted"/>
<keyword evidence="4" id="KW-0378">Hydrolase</keyword>
<feature type="domain" description="GmrSD restriction endonucleases N-terminal" evidence="1">
    <location>
        <begin position="22"/>
        <end position="243"/>
    </location>
</feature>
<dbReference type="EMBL" id="JAKHPW010000007">
    <property type="protein sequence ID" value="MCZ3622447.1"/>
    <property type="molecule type" value="Genomic_DNA"/>
</dbReference>
<evidence type="ECO:0000313" key="4">
    <source>
        <dbReference type="EMBL" id="MCZ9678601.1"/>
    </source>
</evidence>
<gene>
    <name evidence="3" type="ORF">L2772_06125</name>
    <name evidence="4" type="ORF">L2Z99_05820</name>
</gene>
<dbReference type="RefSeq" id="WP_269254908.1">
    <property type="nucleotide sequence ID" value="NZ_JAKHEY010000008.1"/>
</dbReference>
<evidence type="ECO:0000259" key="1">
    <source>
        <dbReference type="Pfam" id="PF03235"/>
    </source>
</evidence>
<organism evidence="4 6">
    <name type="scientific">Lactobacillus mulieris</name>
    <dbReference type="NCBI Taxonomy" id="2508708"/>
    <lineage>
        <taxon>Bacteria</taxon>
        <taxon>Bacillati</taxon>
        <taxon>Bacillota</taxon>
        <taxon>Bacilli</taxon>
        <taxon>Lactobacillales</taxon>
        <taxon>Lactobacillaceae</taxon>
        <taxon>Lactobacillus</taxon>
    </lineage>
</organism>
<dbReference type="GO" id="GO:0004519">
    <property type="term" value="F:endonuclease activity"/>
    <property type="evidence" value="ECO:0007669"/>
    <property type="project" value="UniProtKB-KW"/>
</dbReference>
<dbReference type="Proteomes" id="UP001211420">
    <property type="component" value="Unassembled WGS sequence"/>
</dbReference>
<accession>A0AAW5WZ64</accession>
<sequence length="576" mass="67445">MSDSISVNKASVAEFLATGAKMPFLIPEYQRPYAWTQDQVDTLFEDVLEFALNEELKESNGEDKGTYFLGSIVSFENGRRQQEIIDGQQRLTSLSLLLRAIYTKLQTSDPDSKQTKNFMSKIEPILWKNDEMTGDVDFEKPLIYSNVIDDKQSQVFYDILATGHADSKAKDPYSQNYIRFQKLYETMCTQHINMPYKFILRLLNQVILLPIKADNQDTALTIFSTLNDRGLPLSDADIFKAKIYDNLSDEERKTFIYKWKQLEFRANDADETVQHLFSLYMFYLKAKAGNKKTTNIAIRRFYFHNVKEYLLAPDLLDKLNRILNLWTLINTHESIEGEAWSTNFEILKALDILASYPNEIWKSPVLIYYLNYSHDANFETDFEKFLHKLIVELEKSYLVNSTITAAKPGIYSLNVALMHNKYPEIKIKTTDNQAELDAKIKRPANMSLRRLLLKTLIYQDSKQDTLLKPKLEIEHIFPRHWEKANTPDGFTPEKVNEVIDSLGNFTLLEKRLNIYASDVYFERKRKSYLKSQVTMSRELAEKDNWKIEDSWRRTDELLRQLKDIYAKWSEEYKVEG</sequence>
<comment type="caution">
    <text evidence="4">The sequence shown here is derived from an EMBL/GenBank/DDBJ whole genome shotgun (WGS) entry which is preliminary data.</text>
</comment>
<reference evidence="4" key="1">
    <citation type="submission" date="2022-01" db="EMBL/GenBank/DDBJ databases">
        <title>STING isolate genome collection.</title>
        <authorList>
            <person name="France M."/>
            <person name="Rutt L."/>
            <person name="Humphrys M."/>
            <person name="Ravel J."/>
        </authorList>
    </citation>
    <scope>NUCLEOTIDE SEQUENCE</scope>
    <source>
        <strain evidence="4">C0081E5</strain>
    </source>
</reference>
<keyword evidence="5" id="KW-1185">Reference proteome</keyword>
<keyword evidence="4" id="KW-0540">Nuclease</keyword>
<feature type="domain" description="GmrSD restriction endonucleases C-terminal" evidence="2">
    <location>
        <begin position="437"/>
        <end position="559"/>
    </location>
</feature>
<dbReference type="Pfam" id="PF07510">
    <property type="entry name" value="GmrSD_C"/>
    <property type="match status" value="1"/>
</dbReference>
<protein>
    <submittedName>
        <fullName evidence="4">DUF262 domain-containing HNH endonuclease family protein</fullName>
    </submittedName>
</protein>
<keyword evidence="4" id="KW-0255">Endonuclease</keyword>
<evidence type="ECO:0000259" key="2">
    <source>
        <dbReference type="Pfam" id="PF07510"/>
    </source>
</evidence>
<reference evidence="3 5" key="2">
    <citation type="submission" date="2022-01" db="EMBL/GenBank/DDBJ databases">
        <title>VMRC isolate genome collection.</title>
        <authorList>
            <person name="France M."/>
            <person name="Rutt L."/>
            <person name="Humphrys M."/>
            <person name="Ravel J."/>
        </authorList>
    </citation>
    <scope>NUCLEOTIDE SEQUENCE [LARGE SCALE GENOMIC DNA]</scope>
    <source>
        <strain evidence="3 5">C0172B4</strain>
    </source>
</reference>
<evidence type="ECO:0000313" key="3">
    <source>
        <dbReference type="EMBL" id="MCZ3622447.1"/>
    </source>
</evidence>
<dbReference type="InterPro" id="IPR011089">
    <property type="entry name" value="GmrSD_C"/>
</dbReference>